<protein>
    <submittedName>
        <fullName evidence="2">Glycosyltransferase family 4 protein</fullName>
    </submittedName>
</protein>
<dbReference type="InterPro" id="IPR001296">
    <property type="entry name" value="Glyco_trans_1"/>
</dbReference>
<sequence length="419" mass="47597">MQRQAGGGDRRLIEQTLQQPASSKLPNLNIALVHEWLTPLATGGSELVVKEILQTLAAHNLDADLYALIDFESTNPNSYLYKRKIGTTFLQQFPLARRGVQKYLPFLPLAIEQLDLRAYDVILSSAHAVAKGVLTAPHQLHICYCHTPMRYAWDMTFEYLASSKMGRGLLGIPTRYLLHQLRQWDVLTANRVDYFIANSHNTAQRIWRYYRRPATVIYPPVDTHRFQLQEAKEDFYLTVARLVSYKKISLIVEAFNQLKKPLIVIGDGPEMKQIRRLARPNIQILGWQPDAVVDSYMSRAKAFVYAAFEDFGITPVEAQACGTPVIAFGKGGTAETVRDLREHRDKGTGVLFKEQTVAALVDAVSIFEKNLGLLDPGVVRSQALSFSPEFFQEQYAKFLASCYQEFHNQRNSWQSQRLS</sequence>
<proteinExistence type="predicted"/>
<keyword evidence="2" id="KW-0808">Transferase</keyword>
<dbReference type="Gene3D" id="3.40.50.2000">
    <property type="entry name" value="Glycogen Phosphorylase B"/>
    <property type="match status" value="2"/>
</dbReference>
<reference evidence="2" key="1">
    <citation type="journal article" date="2020" name="mSystems">
        <title>Genome- and Community-Level Interaction Insights into Carbon Utilization and Element Cycling Functions of Hydrothermarchaeota in Hydrothermal Sediment.</title>
        <authorList>
            <person name="Zhou Z."/>
            <person name="Liu Y."/>
            <person name="Xu W."/>
            <person name="Pan J."/>
            <person name="Luo Z.H."/>
            <person name="Li M."/>
        </authorList>
    </citation>
    <scope>NUCLEOTIDE SEQUENCE [LARGE SCALE GENOMIC DNA]</scope>
    <source>
        <strain evidence="2">SpSt-418</strain>
    </source>
</reference>
<gene>
    <name evidence="2" type="ORF">ENR64_03675</name>
</gene>
<dbReference type="EMBL" id="DSRU01000048">
    <property type="protein sequence ID" value="HFM96861.1"/>
    <property type="molecule type" value="Genomic_DNA"/>
</dbReference>
<dbReference type="Pfam" id="PF00534">
    <property type="entry name" value="Glycos_transf_1"/>
    <property type="match status" value="1"/>
</dbReference>
<dbReference type="SUPFAM" id="SSF53756">
    <property type="entry name" value="UDP-Glycosyltransferase/glycogen phosphorylase"/>
    <property type="match status" value="1"/>
</dbReference>
<organism evidence="2">
    <name type="scientific">Oscillatoriales cyanobacterium SpSt-418</name>
    <dbReference type="NCBI Taxonomy" id="2282169"/>
    <lineage>
        <taxon>Bacteria</taxon>
        <taxon>Bacillati</taxon>
        <taxon>Cyanobacteriota</taxon>
        <taxon>Cyanophyceae</taxon>
        <taxon>Oscillatoriophycideae</taxon>
        <taxon>Oscillatoriales</taxon>
    </lineage>
</organism>
<name>A0A7C3PMT0_9CYAN</name>
<comment type="caution">
    <text evidence="2">The sequence shown here is derived from an EMBL/GenBank/DDBJ whole genome shotgun (WGS) entry which is preliminary data.</text>
</comment>
<dbReference type="InterPro" id="IPR050194">
    <property type="entry name" value="Glycosyltransferase_grp1"/>
</dbReference>
<evidence type="ECO:0000313" key="2">
    <source>
        <dbReference type="EMBL" id="HFM96861.1"/>
    </source>
</evidence>
<evidence type="ECO:0000259" key="1">
    <source>
        <dbReference type="Pfam" id="PF00534"/>
    </source>
</evidence>
<dbReference type="AlphaFoldDB" id="A0A7C3PMT0"/>
<dbReference type="PANTHER" id="PTHR45947:SF3">
    <property type="entry name" value="SULFOQUINOVOSYL TRANSFERASE SQD2"/>
    <property type="match status" value="1"/>
</dbReference>
<feature type="domain" description="Glycosyl transferase family 1" evidence="1">
    <location>
        <begin position="223"/>
        <end position="370"/>
    </location>
</feature>
<dbReference type="GO" id="GO:0016757">
    <property type="term" value="F:glycosyltransferase activity"/>
    <property type="evidence" value="ECO:0007669"/>
    <property type="project" value="InterPro"/>
</dbReference>
<accession>A0A7C3PMT0</accession>
<dbReference type="PANTHER" id="PTHR45947">
    <property type="entry name" value="SULFOQUINOVOSYL TRANSFERASE SQD2"/>
    <property type="match status" value="1"/>
</dbReference>